<evidence type="ECO:0000313" key="2">
    <source>
        <dbReference type="EMBL" id="TNN46046.1"/>
    </source>
</evidence>
<sequence>MAPTSPLQTLESSTPAKSKFGKNPPEAVENGSVWVQADHSVFDGDSVDERLLVVEEVGVGDPELVGDPVIQRQVEGDSYSVCTSLSLSLFLSGRAMISPLPAVALK</sequence>
<evidence type="ECO:0000313" key="3">
    <source>
        <dbReference type="Proteomes" id="UP000314294"/>
    </source>
</evidence>
<comment type="caution">
    <text evidence="2">The sequence shown here is derived from an EMBL/GenBank/DDBJ whole genome shotgun (WGS) entry which is preliminary data.</text>
</comment>
<proteinExistence type="predicted"/>
<accession>A0A4Z2FXM7</accession>
<evidence type="ECO:0000256" key="1">
    <source>
        <dbReference type="SAM" id="MobiDB-lite"/>
    </source>
</evidence>
<dbReference type="EMBL" id="SRLO01000811">
    <property type="protein sequence ID" value="TNN46046.1"/>
    <property type="molecule type" value="Genomic_DNA"/>
</dbReference>
<feature type="region of interest" description="Disordered" evidence="1">
    <location>
        <begin position="1"/>
        <end position="27"/>
    </location>
</feature>
<dbReference type="Proteomes" id="UP000314294">
    <property type="component" value="Unassembled WGS sequence"/>
</dbReference>
<name>A0A4Z2FXM7_9TELE</name>
<dbReference type="AlphaFoldDB" id="A0A4Z2FXM7"/>
<reference evidence="2 3" key="1">
    <citation type="submission" date="2019-03" db="EMBL/GenBank/DDBJ databases">
        <title>First draft genome of Liparis tanakae, snailfish: a comprehensive survey of snailfish specific genes.</title>
        <authorList>
            <person name="Kim W."/>
            <person name="Song I."/>
            <person name="Jeong J.-H."/>
            <person name="Kim D."/>
            <person name="Kim S."/>
            <person name="Ryu S."/>
            <person name="Song J.Y."/>
            <person name="Lee S.K."/>
        </authorList>
    </citation>
    <scope>NUCLEOTIDE SEQUENCE [LARGE SCALE GENOMIC DNA]</scope>
    <source>
        <tissue evidence="2">Muscle</tissue>
    </source>
</reference>
<keyword evidence="3" id="KW-1185">Reference proteome</keyword>
<organism evidence="2 3">
    <name type="scientific">Liparis tanakae</name>
    <name type="common">Tanaka's snailfish</name>
    <dbReference type="NCBI Taxonomy" id="230148"/>
    <lineage>
        <taxon>Eukaryota</taxon>
        <taxon>Metazoa</taxon>
        <taxon>Chordata</taxon>
        <taxon>Craniata</taxon>
        <taxon>Vertebrata</taxon>
        <taxon>Euteleostomi</taxon>
        <taxon>Actinopterygii</taxon>
        <taxon>Neopterygii</taxon>
        <taxon>Teleostei</taxon>
        <taxon>Neoteleostei</taxon>
        <taxon>Acanthomorphata</taxon>
        <taxon>Eupercaria</taxon>
        <taxon>Perciformes</taxon>
        <taxon>Cottioidei</taxon>
        <taxon>Cottales</taxon>
        <taxon>Liparidae</taxon>
        <taxon>Liparis</taxon>
    </lineage>
</organism>
<gene>
    <name evidence="2" type="ORF">EYF80_043745</name>
</gene>
<protein>
    <submittedName>
        <fullName evidence="2">Uncharacterized protein</fullName>
    </submittedName>
</protein>
<feature type="compositionally biased region" description="Polar residues" evidence="1">
    <location>
        <begin position="1"/>
        <end position="16"/>
    </location>
</feature>